<dbReference type="InterPro" id="IPR043129">
    <property type="entry name" value="ATPase_NBD"/>
</dbReference>
<feature type="domain" description="Carbamoyltransferase C-terminal" evidence="3">
    <location>
        <begin position="406"/>
        <end position="575"/>
    </location>
</feature>
<organism evidence="4 5">
    <name type="scientific">Nitrobacter vulgaris</name>
    <dbReference type="NCBI Taxonomy" id="29421"/>
    <lineage>
        <taxon>Bacteria</taxon>
        <taxon>Pseudomonadati</taxon>
        <taxon>Pseudomonadota</taxon>
        <taxon>Alphaproteobacteria</taxon>
        <taxon>Hyphomicrobiales</taxon>
        <taxon>Nitrobacteraceae</taxon>
        <taxon>Nitrobacter</taxon>
    </lineage>
</organism>
<name>A0A1V4I031_NITVU</name>
<reference evidence="4 5" key="1">
    <citation type="submission" date="2017-02" db="EMBL/GenBank/DDBJ databases">
        <title>Genome sequence of the nitrite-oxidizing bacterium Nitrobacter vulgaris strain Ab1.</title>
        <authorList>
            <person name="Mellbye B.L."/>
            <person name="Davis E.W."/>
            <person name="Spieck E."/>
            <person name="Chang J.H."/>
            <person name="Bottomley P.J."/>
            <person name="Sayavedra-Soto L.A."/>
        </authorList>
    </citation>
    <scope>NUCLEOTIDE SEQUENCE [LARGE SCALE GENOMIC DNA]</scope>
    <source>
        <strain evidence="4 5">Ab1</strain>
    </source>
</reference>
<sequence>MSKKHTYVLGLNTYDHDVSACLLRDGAVAFAIAKERITREKHASGFFKEVIDYCLGAEGIAIGDIDLVVRNCYILPVPEMEERLIYQDMPGFLPPEERLDAHDHPYFRSRSDKVVSISHHLAHAYSAFAACPFDEGAIMIVDGVGSYRSDVTEPYPESDTASPLARESESYYQFSGKSLECLKKVWMEPDRGFFSDEFYNMPGLGALYSRASTYVFGDWNKCGELMGLAPYGRREQIKSLMDITDNRLTVPRWSAEFNQPYIAEGGGKWDSSPSMRHWEDMAWRVQDDTEKVLLARANWLRETTGAKNLCIAGGVALNCVANGRVAREAGFENVWIQPAAGDDGIAIGCALYGWLEVQKQQRGFVMEHAYVGRGYSDAEVEAATQRSIVKVQTAAVKSLNVYAETAKLLADQKVIGWFQGRSEFGPRALGNRSLIADPRKADMKDILNSRVKHRQPFRPFAPIVLAERMTDVFEGDEDSPFMLIAKAVRPEWRDRIPAVVHVDGTARVQTVRESTNPALYRLLKEFEELTGVPVLINTSFNVKGEPIVETPRDAMRCFLTTGIDHLVLHDTVVSKTGLHRIMGPLVGVYTDVGTVVMSNLRRA</sequence>
<dbReference type="Proteomes" id="UP000189940">
    <property type="component" value="Unassembled WGS sequence"/>
</dbReference>
<evidence type="ECO:0000313" key="4">
    <source>
        <dbReference type="EMBL" id="OPH83200.1"/>
    </source>
</evidence>
<dbReference type="EMBL" id="MWPQ01000037">
    <property type="protein sequence ID" value="OPH83200.1"/>
    <property type="molecule type" value="Genomic_DNA"/>
</dbReference>
<dbReference type="PANTHER" id="PTHR34847:SF1">
    <property type="entry name" value="NODULATION PROTEIN U"/>
    <property type="match status" value="1"/>
</dbReference>
<dbReference type="STRING" id="29421.B2M20_08465"/>
<accession>A0A1V4I031</accession>
<protein>
    <submittedName>
        <fullName evidence="4">Carbamoyltransferase</fullName>
    </submittedName>
</protein>
<comment type="caution">
    <text evidence="4">The sequence shown here is derived from an EMBL/GenBank/DDBJ whole genome shotgun (WGS) entry which is preliminary data.</text>
</comment>
<dbReference type="AlphaFoldDB" id="A0A1V4I031"/>
<dbReference type="Pfam" id="PF16861">
    <property type="entry name" value="Carbam_trans_C"/>
    <property type="match status" value="1"/>
</dbReference>
<feature type="domain" description="Carbamoyltransferase" evidence="2">
    <location>
        <begin position="8"/>
        <end position="69"/>
    </location>
</feature>
<dbReference type="Gene3D" id="3.30.420.40">
    <property type="match status" value="2"/>
</dbReference>
<dbReference type="SUPFAM" id="SSF53067">
    <property type="entry name" value="Actin-like ATPase domain"/>
    <property type="match status" value="1"/>
</dbReference>
<evidence type="ECO:0000256" key="1">
    <source>
        <dbReference type="ARBA" id="ARBA00006129"/>
    </source>
</evidence>
<dbReference type="InterPro" id="IPR031730">
    <property type="entry name" value="Carbam_trans_C"/>
</dbReference>
<dbReference type="InterPro" id="IPR051338">
    <property type="entry name" value="NodU/CmcH_Carbamoyltrnsfr"/>
</dbReference>
<dbReference type="GO" id="GO:0016740">
    <property type="term" value="F:transferase activity"/>
    <property type="evidence" value="ECO:0007669"/>
    <property type="project" value="UniProtKB-KW"/>
</dbReference>
<evidence type="ECO:0000259" key="3">
    <source>
        <dbReference type="Pfam" id="PF16861"/>
    </source>
</evidence>
<evidence type="ECO:0000259" key="2">
    <source>
        <dbReference type="Pfam" id="PF02543"/>
    </source>
</evidence>
<gene>
    <name evidence="4" type="ORF">B2M20_08465</name>
</gene>
<feature type="domain" description="Carbamoyltransferase" evidence="2">
    <location>
        <begin position="112"/>
        <end position="351"/>
    </location>
</feature>
<dbReference type="OrthoDB" id="9780777at2"/>
<keyword evidence="5" id="KW-1185">Reference proteome</keyword>
<proteinExistence type="inferred from homology"/>
<dbReference type="RefSeq" id="WP_079446607.1">
    <property type="nucleotide sequence ID" value="NZ_MWPQ01000037.1"/>
</dbReference>
<dbReference type="Gene3D" id="3.90.870.20">
    <property type="entry name" value="Carbamoyltransferase, C-terminal domain"/>
    <property type="match status" value="1"/>
</dbReference>
<comment type="similarity">
    <text evidence="1">Belongs to the NodU/CmcH family.</text>
</comment>
<dbReference type="Pfam" id="PF02543">
    <property type="entry name" value="Carbam_trans_N"/>
    <property type="match status" value="2"/>
</dbReference>
<evidence type="ECO:0000313" key="5">
    <source>
        <dbReference type="Proteomes" id="UP000189940"/>
    </source>
</evidence>
<keyword evidence="4" id="KW-0808">Transferase</keyword>
<dbReference type="InterPro" id="IPR038152">
    <property type="entry name" value="Carbam_trans_C_sf"/>
</dbReference>
<dbReference type="CDD" id="cd24033">
    <property type="entry name" value="ASKHA_NBD_NodU_CmcH-like_N"/>
    <property type="match status" value="1"/>
</dbReference>
<dbReference type="PANTHER" id="PTHR34847">
    <property type="entry name" value="NODULATION PROTEIN U"/>
    <property type="match status" value="1"/>
</dbReference>
<dbReference type="InterPro" id="IPR003696">
    <property type="entry name" value="Carbtransf_dom"/>
</dbReference>